<evidence type="ECO:0000313" key="1">
    <source>
        <dbReference type="EMBL" id="CAB4158630.1"/>
    </source>
</evidence>
<accession>A0A6J5NFW0</accession>
<sequence length="132" mass="13625">MALDPQFAATPKIGIATVATPNTNRDGTGTIGTVLTAGASGTRIRRIEVQATGNTTAGMARLFIHDGTTAHLYLEVPISAATPSGTVQAFAWNITESTSPDQLPLTLPTGHSLRASTHNAEAFKVIAEGADL</sequence>
<reference evidence="1" key="1">
    <citation type="submission" date="2020-04" db="EMBL/GenBank/DDBJ databases">
        <authorList>
            <person name="Chiriac C."/>
            <person name="Salcher M."/>
            <person name="Ghai R."/>
            <person name="Kavagutti S V."/>
        </authorList>
    </citation>
    <scope>NUCLEOTIDE SEQUENCE</scope>
</reference>
<dbReference type="EMBL" id="LR796683">
    <property type="protein sequence ID" value="CAB4158630.1"/>
    <property type="molecule type" value="Genomic_DNA"/>
</dbReference>
<proteinExistence type="predicted"/>
<name>A0A6J5NFW0_9CAUD</name>
<protein>
    <submittedName>
        <fullName evidence="1">Uncharacterized protein</fullName>
    </submittedName>
</protein>
<gene>
    <name evidence="1" type="ORF">UFOVP708_14</name>
</gene>
<organism evidence="1">
    <name type="scientific">uncultured Caudovirales phage</name>
    <dbReference type="NCBI Taxonomy" id="2100421"/>
    <lineage>
        <taxon>Viruses</taxon>
        <taxon>Duplodnaviria</taxon>
        <taxon>Heunggongvirae</taxon>
        <taxon>Uroviricota</taxon>
        <taxon>Caudoviricetes</taxon>
        <taxon>Peduoviridae</taxon>
        <taxon>Maltschvirus</taxon>
        <taxon>Maltschvirus maltsch</taxon>
    </lineage>
</organism>